<reference evidence="2 3" key="1">
    <citation type="submission" date="2022-01" db="EMBL/GenBank/DDBJ databases">
        <title>Novel bile acid biosynthetic pathways are enriched in the microbiome of centenarians.</title>
        <authorList>
            <person name="Sato Y."/>
            <person name="Atarashi K."/>
            <person name="Plichta R.D."/>
            <person name="Arai Y."/>
            <person name="Sasajima S."/>
            <person name="Kearney M.S."/>
            <person name="Suda W."/>
            <person name="Takeshita K."/>
            <person name="Sasaki T."/>
            <person name="Okamoto S."/>
            <person name="Skelly N.A."/>
            <person name="Okamura Y."/>
            <person name="Vlamakis H."/>
            <person name="Li Y."/>
            <person name="Tanoue T."/>
            <person name="Takei H."/>
            <person name="Nittono H."/>
            <person name="Narushima S."/>
            <person name="Irie J."/>
            <person name="Itoh H."/>
            <person name="Moriya K."/>
            <person name="Sugiura Y."/>
            <person name="Suematsu M."/>
            <person name="Moritoki N."/>
            <person name="Shibata S."/>
            <person name="Littman R.D."/>
            <person name="Fischbach A.M."/>
            <person name="Uwamino Y."/>
            <person name="Inoue T."/>
            <person name="Honda A."/>
            <person name="Hattori M."/>
            <person name="Murai T."/>
            <person name="Xavier J.R."/>
            <person name="Hirose N."/>
            <person name="Honda K."/>
        </authorList>
    </citation>
    <scope>NUCLEOTIDE SEQUENCE [LARGE SCALE GENOMIC DNA]</scope>
    <source>
        <strain evidence="2 3">CE91-St30</strain>
    </source>
</reference>
<keyword evidence="1" id="KW-0472">Membrane</keyword>
<keyword evidence="3" id="KW-1185">Reference proteome</keyword>
<evidence type="ECO:0000256" key="1">
    <source>
        <dbReference type="SAM" id="Phobius"/>
    </source>
</evidence>
<dbReference type="Proteomes" id="UP001320544">
    <property type="component" value="Chromosome"/>
</dbReference>
<keyword evidence="1" id="KW-0812">Transmembrane</keyword>
<name>A0ABN6MFY6_9ACTN</name>
<dbReference type="RefSeq" id="WP_102378839.1">
    <property type="nucleotide sequence ID" value="NZ_AP025564.1"/>
</dbReference>
<protein>
    <submittedName>
        <fullName evidence="2">Uncharacterized protein</fullName>
    </submittedName>
</protein>
<gene>
    <name evidence="2" type="ORF">CE91St30_08690</name>
</gene>
<proteinExistence type="predicted"/>
<evidence type="ECO:0000313" key="2">
    <source>
        <dbReference type="EMBL" id="BDE95536.1"/>
    </source>
</evidence>
<accession>A0ABN6MFY6</accession>
<sequence>MFEGFIIPDISEVLFPLCLAVGYVAIIGSVSAMVVKLVRWRGQRSEMGLLATAECKITLLCCSTFMLMGILIVVFFNSI</sequence>
<dbReference type="EMBL" id="AP025564">
    <property type="protein sequence ID" value="BDE95536.1"/>
    <property type="molecule type" value="Genomic_DNA"/>
</dbReference>
<feature type="transmembrane region" description="Helical" evidence="1">
    <location>
        <begin position="13"/>
        <end position="37"/>
    </location>
</feature>
<organism evidence="2 3">
    <name type="scientific">Raoultibacter timonensis</name>
    <dbReference type="NCBI Taxonomy" id="1907662"/>
    <lineage>
        <taxon>Bacteria</taxon>
        <taxon>Bacillati</taxon>
        <taxon>Actinomycetota</taxon>
        <taxon>Coriobacteriia</taxon>
        <taxon>Eggerthellales</taxon>
        <taxon>Eggerthellaceae</taxon>
        <taxon>Raoultibacter</taxon>
    </lineage>
</organism>
<keyword evidence="1" id="KW-1133">Transmembrane helix</keyword>
<evidence type="ECO:0000313" key="3">
    <source>
        <dbReference type="Proteomes" id="UP001320544"/>
    </source>
</evidence>
<feature type="transmembrane region" description="Helical" evidence="1">
    <location>
        <begin position="57"/>
        <end position="76"/>
    </location>
</feature>